<evidence type="ECO:0000259" key="1">
    <source>
        <dbReference type="PROSITE" id="PS50206"/>
    </source>
</evidence>
<dbReference type="InterPro" id="IPR001763">
    <property type="entry name" value="Rhodanese-like_dom"/>
</dbReference>
<dbReference type="SMART" id="SM00450">
    <property type="entry name" value="RHOD"/>
    <property type="match status" value="1"/>
</dbReference>
<dbReference type="AlphaFoldDB" id="A0A2S8GJ67"/>
<name>A0A2S8GJ67_9BACT</name>
<sequence length="114" mass="13015">MSEETSLPIETTCIDVQNLKDSNADFLLLDCREQNEFDLVKIDGATLLPMSEIRERVGELEPQRQTHIVVYCHHGGRSMRVTQWLREQGFPKVQNMAGGIHAWAQDVDPSMPTY</sequence>
<dbReference type="PANTHER" id="PTHR43031">
    <property type="entry name" value="FAD-DEPENDENT OXIDOREDUCTASE"/>
    <property type="match status" value="1"/>
</dbReference>
<organism evidence="2 3">
    <name type="scientific">Blastopirellula marina</name>
    <dbReference type="NCBI Taxonomy" id="124"/>
    <lineage>
        <taxon>Bacteria</taxon>
        <taxon>Pseudomonadati</taxon>
        <taxon>Planctomycetota</taxon>
        <taxon>Planctomycetia</taxon>
        <taxon>Pirellulales</taxon>
        <taxon>Pirellulaceae</taxon>
        <taxon>Blastopirellula</taxon>
    </lineage>
</organism>
<evidence type="ECO:0000313" key="3">
    <source>
        <dbReference type="Proteomes" id="UP000237819"/>
    </source>
</evidence>
<dbReference type="RefSeq" id="WP_105337009.1">
    <property type="nucleotide sequence ID" value="NZ_PUHZ01000019.1"/>
</dbReference>
<reference evidence="2 3" key="1">
    <citation type="submission" date="2018-02" db="EMBL/GenBank/DDBJ databases">
        <title>Comparative genomes isolates from brazilian mangrove.</title>
        <authorList>
            <person name="Araujo J.E."/>
            <person name="Taketani R.G."/>
            <person name="Silva M.C.P."/>
            <person name="Loureco M.V."/>
            <person name="Andreote F.D."/>
        </authorList>
    </citation>
    <scope>NUCLEOTIDE SEQUENCE [LARGE SCALE GENOMIC DNA]</scope>
    <source>
        <strain evidence="2 3">Nap-Phe MGV</strain>
    </source>
</reference>
<dbReference type="Gene3D" id="3.40.250.10">
    <property type="entry name" value="Rhodanese-like domain"/>
    <property type="match status" value="1"/>
</dbReference>
<protein>
    <submittedName>
        <fullName evidence="2">Rhodanese</fullName>
    </submittedName>
</protein>
<dbReference type="Pfam" id="PF00581">
    <property type="entry name" value="Rhodanese"/>
    <property type="match status" value="1"/>
</dbReference>
<dbReference type="OrthoDB" id="9800872at2"/>
<dbReference type="SUPFAM" id="SSF52821">
    <property type="entry name" value="Rhodanese/Cell cycle control phosphatase"/>
    <property type="match status" value="1"/>
</dbReference>
<dbReference type="PROSITE" id="PS50206">
    <property type="entry name" value="RHODANESE_3"/>
    <property type="match status" value="1"/>
</dbReference>
<dbReference type="InterPro" id="IPR050229">
    <property type="entry name" value="GlpE_sulfurtransferase"/>
</dbReference>
<dbReference type="Proteomes" id="UP000237819">
    <property type="component" value="Unassembled WGS sequence"/>
</dbReference>
<dbReference type="PANTHER" id="PTHR43031:SF17">
    <property type="entry name" value="SULFURTRANSFERASE YTWF-RELATED"/>
    <property type="match status" value="1"/>
</dbReference>
<feature type="domain" description="Rhodanese" evidence="1">
    <location>
        <begin position="22"/>
        <end position="112"/>
    </location>
</feature>
<proteinExistence type="predicted"/>
<accession>A0A2S8GJ67</accession>
<comment type="caution">
    <text evidence="2">The sequence shown here is derived from an EMBL/GenBank/DDBJ whole genome shotgun (WGS) entry which is preliminary data.</text>
</comment>
<dbReference type="EMBL" id="PUHZ01000019">
    <property type="protein sequence ID" value="PQO44482.1"/>
    <property type="molecule type" value="Genomic_DNA"/>
</dbReference>
<evidence type="ECO:0000313" key="2">
    <source>
        <dbReference type="EMBL" id="PQO44482.1"/>
    </source>
</evidence>
<dbReference type="InterPro" id="IPR036873">
    <property type="entry name" value="Rhodanese-like_dom_sf"/>
</dbReference>
<gene>
    <name evidence="2" type="ORF">C5Y93_18910</name>
</gene>